<name>A0A8H7URA4_9FUNG</name>
<feature type="region of interest" description="Disordered" evidence="1">
    <location>
        <begin position="75"/>
        <end position="117"/>
    </location>
</feature>
<dbReference type="Proteomes" id="UP000612746">
    <property type="component" value="Unassembled WGS sequence"/>
</dbReference>
<feature type="region of interest" description="Disordered" evidence="1">
    <location>
        <begin position="1"/>
        <end position="23"/>
    </location>
</feature>
<evidence type="ECO:0000256" key="1">
    <source>
        <dbReference type="SAM" id="MobiDB-lite"/>
    </source>
</evidence>
<dbReference type="Pfam" id="PF01846">
    <property type="entry name" value="FF"/>
    <property type="match status" value="1"/>
</dbReference>
<dbReference type="AlphaFoldDB" id="A0A8H7URA4"/>
<accession>A0A8H7URA4</accession>
<comment type="caution">
    <text evidence="3">The sequence shown here is derived from an EMBL/GenBank/DDBJ whole genome shotgun (WGS) entry which is preliminary data.</text>
</comment>
<feature type="compositionally biased region" description="Basic and acidic residues" evidence="1">
    <location>
        <begin position="89"/>
        <end position="100"/>
    </location>
</feature>
<protein>
    <recommendedName>
        <fullName evidence="2">FF domain-containing protein</fullName>
    </recommendedName>
</protein>
<sequence>VRRAKEEKRRREKKLRRKQDALKSALKRLKPSIETTSKWEDFESVITQLPEYHDLKDESLAKEVFDKFVVRLSEKAEKKRTSDDDEEEGMIRDDDADAAHHGRRHHGSQQASVYNGAVLKEPGVSNIATFATGT</sequence>
<evidence type="ECO:0000313" key="4">
    <source>
        <dbReference type="Proteomes" id="UP000612746"/>
    </source>
</evidence>
<dbReference type="InterPro" id="IPR036517">
    <property type="entry name" value="FF_domain_sf"/>
</dbReference>
<feature type="non-terminal residue" evidence="3">
    <location>
        <position position="134"/>
    </location>
</feature>
<evidence type="ECO:0000313" key="3">
    <source>
        <dbReference type="EMBL" id="KAG2188064.1"/>
    </source>
</evidence>
<evidence type="ECO:0000259" key="2">
    <source>
        <dbReference type="Pfam" id="PF01846"/>
    </source>
</evidence>
<keyword evidence="4" id="KW-1185">Reference proteome</keyword>
<organism evidence="3 4">
    <name type="scientific">Umbelopsis vinacea</name>
    <dbReference type="NCBI Taxonomy" id="44442"/>
    <lineage>
        <taxon>Eukaryota</taxon>
        <taxon>Fungi</taxon>
        <taxon>Fungi incertae sedis</taxon>
        <taxon>Mucoromycota</taxon>
        <taxon>Mucoromycotina</taxon>
        <taxon>Umbelopsidomycetes</taxon>
        <taxon>Umbelopsidales</taxon>
        <taxon>Umbelopsidaceae</taxon>
        <taxon>Umbelopsis</taxon>
    </lineage>
</organism>
<proteinExistence type="predicted"/>
<dbReference type="SUPFAM" id="SSF81698">
    <property type="entry name" value="FF domain"/>
    <property type="match status" value="1"/>
</dbReference>
<dbReference type="OrthoDB" id="187617at2759"/>
<feature type="domain" description="FF" evidence="2">
    <location>
        <begin position="26"/>
        <end position="68"/>
    </location>
</feature>
<dbReference type="EMBL" id="JAEPRA010000002">
    <property type="protein sequence ID" value="KAG2188064.1"/>
    <property type="molecule type" value="Genomic_DNA"/>
</dbReference>
<gene>
    <name evidence="3" type="ORF">INT44_000815</name>
</gene>
<dbReference type="Gene3D" id="1.10.10.440">
    <property type="entry name" value="FF domain"/>
    <property type="match status" value="1"/>
</dbReference>
<reference evidence="3" key="1">
    <citation type="submission" date="2020-12" db="EMBL/GenBank/DDBJ databases">
        <title>Metabolic potential, ecology and presence of endohyphal bacteria is reflected in genomic diversity of Mucoromycotina.</title>
        <authorList>
            <person name="Muszewska A."/>
            <person name="Okrasinska A."/>
            <person name="Steczkiewicz K."/>
            <person name="Drgas O."/>
            <person name="Orlowska M."/>
            <person name="Perlinska-Lenart U."/>
            <person name="Aleksandrzak-Piekarczyk T."/>
            <person name="Szatraj K."/>
            <person name="Zielenkiewicz U."/>
            <person name="Pilsyk S."/>
            <person name="Malc E."/>
            <person name="Mieczkowski P."/>
            <person name="Kruszewska J.S."/>
            <person name="Biernat P."/>
            <person name="Pawlowska J."/>
        </authorList>
    </citation>
    <scope>NUCLEOTIDE SEQUENCE</scope>
    <source>
        <strain evidence="3">WA0000051536</strain>
    </source>
</reference>
<dbReference type="InterPro" id="IPR002713">
    <property type="entry name" value="FF_domain"/>
</dbReference>